<keyword evidence="8" id="KW-0636">Prenylation</keyword>
<comment type="similarity">
    <text evidence="9">Belongs to the small GTPase superfamily. RasD family.</text>
</comment>
<dbReference type="FunFam" id="3.40.50.300:FF:000475">
    <property type="entry name" value="GTP-binding protein Rhes"/>
    <property type="match status" value="1"/>
</dbReference>
<dbReference type="InterPro" id="IPR005225">
    <property type="entry name" value="Small_GTP-bd"/>
</dbReference>
<dbReference type="GO" id="GO:0005886">
    <property type="term" value="C:plasma membrane"/>
    <property type="evidence" value="ECO:0007669"/>
    <property type="project" value="UniProtKB-SubCell"/>
</dbReference>
<dbReference type="PRINTS" id="PR00449">
    <property type="entry name" value="RASTRNSFRMNG"/>
</dbReference>
<evidence type="ECO:0000256" key="9">
    <source>
        <dbReference type="ARBA" id="ARBA00038061"/>
    </source>
</evidence>
<dbReference type="Pfam" id="PF00071">
    <property type="entry name" value="Ras"/>
    <property type="match status" value="1"/>
</dbReference>
<evidence type="ECO:0000313" key="11">
    <source>
        <dbReference type="EMBL" id="CAD5123633.1"/>
    </source>
</evidence>
<evidence type="ECO:0000256" key="4">
    <source>
        <dbReference type="ARBA" id="ARBA00022741"/>
    </source>
</evidence>
<keyword evidence="2" id="KW-1003">Cell membrane</keyword>
<evidence type="ECO:0000256" key="5">
    <source>
        <dbReference type="ARBA" id="ARBA00023134"/>
    </source>
</evidence>
<dbReference type="SMART" id="SM00174">
    <property type="entry name" value="RHO"/>
    <property type="match status" value="1"/>
</dbReference>
<dbReference type="PROSITE" id="PS51421">
    <property type="entry name" value="RAS"/>
    <property type="match status" value="1"/>
</dbReference>
<dbReference type="SUPFAM" id="SSF52540">
    <property type="entry name" value="P-loop containing nucleoside triphosphate hydrolases"/>
    <property type="match status" value="1"/>
</dbReference>
<gene>
    <name evidence="11" type="ORF">DGYR_LOCUS11296</name>
</gene>
<dbReference type="SMART" id="SM00175">
    <property type="entry name" value="RAB"/>
    <property type="match status" value="1"/>
</dbReference>
<keyword evidence="7" id="KW-0449">Lipoprotein</keyword>
<protein>
    <submittedName>
        <fullName evidence="11">DgyrCDS11963</fullName>
    </submittedName>
</protein>
<keyword evidence="6" id="KW-0472">Membrane</keyword>
<dbReference type="SMART" id="SM00173">
    <property type="entry name" value="RAS"/>
    <property type="match status" value="1"/>
</dbReference>
<dbReference type="InterPro" id="IPR027417">
    <property type="entry name" value="P-loop_NTPase"/>
</dbReference>
<dbReference type="GO" id="GO:0003924">
    <property type="term" value="F:GTPase activity"/>
    <property type="evidence" value="ECO:0007669"/>
    <property type="project" value="InterPro"/>
</dbReference>
<name>A0A7I8W6V2_9ANNE</name>
<dbReference type="PROSITE" id="PS51419">
    <property type="entry name" value="RAB"/>
    <property type="match status" value="1"/>
</dbReference>
<sequence length="251" mass="28477">MFLFFIQTGSLMGDDEQRHRVVFMGAGRVGKTSIIRRFLQNSFSNAYRETIEDLHCKDYNIQGTSVKVDFLDTSGDLAFPAMRRLSISTAHAFVLVYSVDDDRSFDTARSIRQQIKEQRSNYEALPCVVVANKIDLGPNRQKVSTAHVDSWLNEEGMTNSFVDVSAKTGTNIQQIFHKLLEQADIPEVKKLEPILRRRLSANSASLASMRERLRVQESSPKGFQRSRSLIRRSKPKVKESRDPTSSDCVIS</sequence>
<evidence type="ECO:0000256" key="3">
    <source>
        <dbReference type="ARBA" id="ARBA00022481"/>
    </source>
</evidence>
<dbReference type="InterPro" id="IPR001806">
    <property type="entry name" value="Small_GTPase"/>
</dbReference>
<dbReference type="GO" id="GO:0005525">
    <property type="term" value="F:GTP binding"/>
    <property type="evidence" value="ECO:0007669"/>
    <property type="project" value="UniProtKB-KW"/>
</dbReference>
<reference evidence="11 12" key="1">
    <citation type="submission" date="2020-08" db="EMBL/GenBank/DDBJ databases">
        <authorList>
            <person name="Hejnol A."/>
        </authorList>
    </citation>
    <scope>NUCLEOTIDE SEQUENCE [LARGE SCALE GENOMIC DNA]</scope>
</reference>
<dbReference type="OrthoDB" id="265044at2759"/>
<evidence type="ECO:0000256" key="1">
    <source>
        <dbReference type="ARBA" id="ARBA00004193"/>
    </source>
</evidence>
<feature type="region of interest" description="Disordered" evidence="10">
    <location>
        <begin position="211"/>
        <end position="251"/>
    </location>
</feature>
<evidence type="ECO:0000313" key="12">
    <source>
        <dbReference type="Proteomes" id="UP000549394"/>
    </source>
</evidence>
<keyword evidence="12" id="KW-1185">Reference proteome</keyword>
<evidence type="ECO:0000256" key="6">
    <source>
        <dbReference type="ARBA" id="ARBA00023136"/>
    </source>
</evidence>
<dbReference type="PANTHER" id="PTHR46149:SF7">
    <property type="entry name" value="GTP-BINDING PROTEIN DI-RAS2"/>
    <property type="match status" value="1"/>
</dbReference>
<proteinExistence type="inferred from homology"/>
<dbReference type="InterPro" id="IPR052236">
    <property type="entry name" value="Small_GTPase_RasD"/>
</dbReference>
<dbReference type="PANTHER" id="PTHR46149">
    <property type="entry name" value="MIP08469P"/>
    <property type="match status" value="1"/>
</dbReference>
<organism evidence="11 12">
    <name type="scientific">Dimorphilus gyrociliatus</name>
    <dbReference type="NCBI Taxonomy" id="2664684"/>
    <lineage>
        <taxon>Eukaryota</taxon>
        <taxon>Metazoa</taxon>
        <taxon>Spiralia</taxon>
        <taxon>Lophotrochozoa</taxon>
        <taxon>Annelida</taxon>
        <taxon>Polychaeta</taxon>
        <taxon>Polychaeta incertae sedis</taxon>
        <taxon>Dinophilidae</taxon>
        <taxon>Dimorphilus</taxon>
    </lineage>
</organism>
<evidence type="ECO:0000256" key="10">
    <source>
        <dbReference type="SAM" id="MobiDB-lite"/>
    </source>
</evidence>
<keyword evidence="5" id="KW-0342">GTP-binding</keyword>
<dbReference type="Gene3D" id="3.40.50.300">
    <property type="entry name" value="P-loop containing nucleotide triphosphate hydrolases"/>
    <property type="match status" value="1"/>
</dbReference>
<evidence type="ECO:0000256" key="7">
    <source>
        <dbReference type="ARBA" id="ARBA00023288"/>
    </source>
</evidence>
<evidence type="ECO:0000256" key="2">
    <source>
        <dbReference type="ARBA" id="ARBA00022475"/>
    </source>
</evidence>
<feature type="compositionally biased region" description="Polar residues" evidence="10">
    <location>
        <begin position="216"/>
        <end position="227"/>
    </location>
</feature>
<dbReference type="NCBIfam" id="TIGR00231">
    <property type="entry name" value="small_GTP"/>
    <property type="match status" value="1"/>
</dbReference>
<keyword evidence="3" id="KW-0488">Methylation</keyword>
<dbReference type="EMBL" id="CAJFCJ010000019">
    <property type="protein sequence ID" value="CAD5123633.1"/>
    <property type="molecule type" value="Genomic_DNA"/>
</dbReference>
<dbReference type="AlphaFoldDB" id="A0A7I8W6V2"/>
<accession>A0A7I8W6V2</accession>
<comment type="subcellular location">
    <subcellularLocation>
        <location evidence="1">Cell membrane</location>
        <topology evidence="1">Lipid-anchor</topology>
    </subcellularLocation>
</comment>
<dbReference type="Proteomes" id="UP000549394">
    <property type="component" value="Unassembled WGS sequence"/>
</dbReference>
<evidence type="ECO:0000256" key="8">
    <source>
        <dbReference type="ARBA" id="ARBA00023289"/>
    </source>
</evidence>
<comment type="caution">
    <text evidence="11">The sequence shown here is derived from an EMBL/GenBank/DDBJ whole genome shotgun (WGS) entry which is preliminary data.</text>
</comment>
<keyword evidence="4" id="KW-0547">Nucleotide-binding</keyword>